<accession>A0CMV4</accession>
<name>A0CMV4_PARTE</name>
<dbReference type="Proteomes" id="UP000000600">
    <property type="component" value="Unassembled WGS sequence"/>
</dbReference>
<gene>
    <name evidence="1" type="ORF">GSPATT00038738001</name>
</gene>
<sequence length="750" mass="88513">MRIMSCTVSPSHRFRVWDRSLPGLFNCPLEVVHSLQECDKSELNYKIIILMHFPLTLEYPLMLYSEISENQGQWLETNQLVIRIPKSWDLDGNVNDYQIFGMGIGAEDYRESEVSDVQYIVADHATDLHYCAKFAYFTKKPFLLQVPQFNVKSYEYIFFKKKDPQDNLLLDIIGLSKRESELDRKISFILQRLLYESRYSEIGIRKQVEDALETIFYKSLKKMIQLLGRKHHIEYESMYELTRKVVRCKDLKLHSQEIISIVYKTFISASLFPFYCEINTMNDSYIKLMGWIELIHQFRNLALVSQISCIPSSRQLSLQFHSQRSIQSQNPQYSYILQRLPIHTTEDLGFLPPRFMDRRKTMLNYIQTKMPQQQSQSSFRKYSYDSKSNSSSSILDLKEPLMREEQKETELIQDSCNSSQQSFNVLTNCSELFKLLLKNSIRKIENVREVFGIVIHTPLIIQVKNRIANEFYVNYASEINRNGILSQFCSIITETELRSYSTCANNCQTPVAAFIYHLCDTFRPYQEMLCEKSHFLRSLQQCGFNIRNIKHNQFASKSSFIDTDNKLLGQYLTTYCKFASINEFQLLGELFIQPAILEYSLDYFGFYSDELSAQFLTCIQKIDFNPEEFQQIERKYRPYRFSNSYLFNDCEAREFVEAFDNCSRTTIYSQENLKEENLVEFLQKFQNSNHKQYAKSKFNLHYLLQFFQNQLIKLKQEGLKQIQSTFFISILFACRSSRSSVKILQAQLDL</sequence>
<dbReference type="GeneID" id="5025302"/>
<dbReference type="OMA" id="CIQKIDF"/>
<dbReference type="AlphaFoldDB" id="A0CMV4"/>
<organism evidence="1 2">
    <name type="scientific">Paramecium tetraurelia</name>
    <dbReference type="NCBI Taxonomy" id="5888"/>
    <lineage>
        <taxon>Eukaryota</taxon>
        <taxon>Sar</taxon>
        <taxon>Alveolata</taxon>
        <taxon>Ciliophora</taxon>
        <taxon>Intramacronucleata</taxon>
        <taxon>Oligohymenophorea</taxon>
        <taxon>Peniculida</taxon>
        <taxon>Parameciidae</taxon>
        <taxon>Paramecium</taxon>
    </lineage>
</organism>
<reference evidence="1 2" key="1">
    <citation type="journal article" date="2006" name="Nature">
        <title>Global trends of whole-genome duplications revealed by the ciliate Paramecium tetraurelia.</title>
        <authorList>
            <consortium name="Genoscope"/>
            <person name="Aury J.-M."/>
            <person name="Jaillon O."/>
            <person name="Duret L."/>
            <person name="Noel B."/>
            <person name="Jubin C."/>
            <person name="Porcel B.M."/>
            <person name="Segurens B."/>
            <person name="Daubin V."/>
            <person name="Anthouard V."/>
            <person name="Aiach N."/>
            <person name="Arnaiz O."/>
            <person name="Billaut A."/>
            <person name="Beisson J."/>
            <person name="Blanc I."/>
            <person name="Bouhouche K."/>
            <person name="Camara F."/>
            <person name="Duharcourt S."/>
            <person name="Guigo R."/>
            <person name="Gogendeau D."/>
            <person name="Katinka M."/>
            <person name="Keller A.-M."/>
            <person name="Kissmehl R."/>
            <person name="Klotz C."/>
            <person name="Koll F."/>
            <person name="Le Moue A."/>
            <person name="Lepere C."/>
            <person name="Malinsky S."/>
            <person name="Nowacki M."/>
            <person name="Nowak J.K."/>
            <person name="Plattner H."/>
            <person name="Poulain J."/>
            <person name="Ruiz F."/>
            <person name="Serrano V."/>
            <person name="Zagulski M."/>
            <person name="Dessen P."/>
            <person name="Betermier M."/>
            <person name="Weissenbach J."/>
            <person name="Scarpelli C."/>
            <person name="Schachter V."/>
            <person name="Sperling L."/>
            <person name="Meyer E."/>
            <person name="Cohen J."/>
            <person name="Wincker P."/>
        </authorList>
    </citation>
    <scope>NUCLEOTIDE SEQUENCE [LARGE SCALE GENOMIC DNA]</scope>
    <source>
        <strain evidence="1 2">Stock d4-2</strain>
    </source>
</reference>
<keyword evidence="2" id="KW-1185">Reference proteome</keyword>
<dbReference type="OrthoDB" id="291202at2759"/>
<proteinExistence type="predicted"/>
<dbReference type="RefSeq" id="XP_001439518.1">
    <property type="nucleotide sequence ID" value="XM_001439481.1"/>
</dbReference>
<evidence type="ECO:0000313" key="2">
    <source>
        <dbReference type="Proteomes" id="UP000000600"/>
    </source>
</evidence>
<evidence type="ECO:0000313" key="1">
    <source>
        <dbReference type="EMBL" id="CAK72121.1"/>
    </source>
</evidence>
<dbReference type="KEGG" id="ptm:GSPATT00038738001"/>
<protein>
    <submittedName>
        <fullName evidence="1">Uncharacterized protein</fullName>
    </submittedName>
</protein>
<dbReference type="EMBL" id="CT868114">
    <property type="protein sequence ID" value="CAK72121.1"/>
    <property type="molecule type" value="Genomic_DNA"/>
</dbReference>
<dbReference type="InParanoid" id="A0CMV4"/>
<dbReference type="HOGENOM" id="CLU_371105_0_0_1"/>